<keyword evidence="5 7" id="KW-0472">Membrane</keyword>
<evidence type="ECO:0000256" key="3">
    <source>
        <dbReference type="ARBA" id="ARBA00022692"/>
    </source>
</evidence>
<evidence type="ECO:0000256" key="1">
    <source>
        <dbReference type="ARBA" id="ARBA00004141"/>
    </source>
</evidence>
<keyword evidence="4 7" id="KW-1133">Transmembrane helix</keyword>
<reference evidence="9 10" key="1">
    <citation type="journal article" date="2024" name="Commun. Biol.">
        <title>Comparative genomic analysis of thermophilic fungi reveals convergent evolutionary adaptations and gene losses.</title>
        <authorList>
            <person name="Steindorff A.S."/>
            <person name="Aguilar-Pontes M.V."/>
            <person name="Robinson A.J."/>
            <person name="Andreopoulos B."/>
            <person name="LaButti K."/>
            <person name="Kuo A."/>
            <person name="Mondo S."/>
            <person name="Riley R."/>
            <person name="Otillar R."/>
            <person name="Haridas S."/>
            <person name="Lipzen A."/>
            <person name="Grimwood J."/>
            <person name="Schmutz J."/>
            <person name="Clum A."/>
            <person name="Reid I.D."/>
            <person name="Moisan M.C."/>
            <person name="Butler G."/>
            <person name="Nguyen T.T.M."/>
            <person name="Dewar K."/>
            <person name="Conant G."/>
            <person name="Drula E."/>
            <person name="Henrissat B."/>
            <person name="Hansel C."/>
            <person name="Singer S."/>
            <person name="Hutchinson M.I."/>
            <person name="de Vries R.P."/>
            <person name="Natvig D.O."/>
            <person name="Powell A.J."/>
            <person name="Tsang A."/>
            <person name="Grigoriev I.V."/>
        </authorList>
    </citation>
    <scope>NUCLEOTIDE SEQUENCE [LARGE SCALE GENOMIC DNA]</scope>
    <source>
        <strain evidence="9 10">CBS 494.80</strain>
    </source>
</reference>
<evidence type="ECO:0000256" key="4">
    <source>
        <dbReference type="ARBA" id="ARBA00022989"/>
    </source>
</evidence>
<dbReference type="PANTHER" id="PTHR43791:SF92">
    <property type="entry name" value="AGL026WP"/>
    <property type="match status" value="1"/>
</dbReference>
<keyword evidence="3 7" id="KW-0812">Transmembrane</keyword>
<feature type="transmembrane region" description="Helical" evidence="7">
    <location>
        <begin position="172"/>
        <end position="191"/>
    </location>
</feature>
<dbReference type="EMBL" id="JAZHXI010000003">
    <property type="protein sequence ID" value="KAL2073286.1"/>
    <property type="molecule type" value="Genomic_DNA"/>
</dbReference>
<comment type="subcellular location">
    <subcellularLocation>
        <location evidence="1">Membrane</location>
        <topology evidence="1">Multi-pass membrane protein</topology>
    </subcellularLocation>
</comment>
<keyword evidence="10" id="KW-1185">Reference proteome</keyword>
<feature type="transmembrane region" description="Helical" evidence="7">
    <location>
        <begin position="400"/>
        <end position="421"/>
    </location>
</feature>
<feature type="transmembrane region" description="Helical" evidence="7">
    <location>
        <begin position="203"/>
        <end position="223"/>
    </location>
</feature>
<feature type="region of interest" description="Disordered" evidence="6">
    <location>
        <begin position="1"/>
        <end position="30"/>
    </location>
</feature>
<keyword evidence="2" id="KW-0813">Transport</keyword>
<gene>
    <name evidence="9" type="ORF">VTL71DRAFT_10610</name>
</gene>
<evidence type="ECO:0000256" key="7">
    <source>
        <dbReference type="SAM" id="Phobius"/>
    </source>
</evidence>
<dbReference type="InterPro" id="IPR036259">
    <property type="entry name" value="MFS_trans_sf"/>
</dbReference>
<feature type="transmembrane region" description="Helical" evidence="7">
    <location>
        <begin position="342"/>
        <end position="361"/>
    </location>
</feature>
<feature type="transmembrane region" description="Helical" evidence="7">
    <location>
        <begin position="71"/>
        <end position="88"/>
    </location>
</feature>
<comment type="caution">
    <text evidence="9">The sequence shown here is derived from an EMBL/GenBank/DDBJ whole genome shotgun (WGS) entry which is preliminary data.</text>
</comment>
<feature type="transmembrane region" description="Helical" evidence="7">
    <location>
        <begin position="373"/>
        <end position="394"/>
    </location>
</feature>
<feature type="domain" description="Major facilitator superfamily (MFS) profile" evidence="8">
    <location>
        <begin position="75"/>
        <end position="491"/>
    </location>
</feature>
<organism evidence="9 10">
    <name type="scientific">Oculimacula yallundae</name>
    <dbReference type="NCBI Taxonomy" id="86028"/>
    <lineage>
        <taxon>Eukaryota</taxon>
        <taxon>Fungi</taxon>
        <taxon>Dikarya</taxon>
        <taxon>Ascomycota</taxon>
        <taxon>Pezizomycotina</taxon>
        <taxon>Leotiomycetes</taxon>
        <taxon>Helotiales</taxon>
        <taxon>Ploettnerulaceae</taxon>
        <taxon>Oculimacula</taxon>
    </lineage>
</organism>
<accession>A0ABR4CTL8</accession>
<sequence length="513" mass="56611">MATTQNNLEKGIAVGDGDSNSEKHDSKQIDHAGKSLNAAEIAPQLHQAPEFIRNMTPEERIATELKLRKKLDLRIMPMIVLMYIMNYLDRNNIAAAKLAGLMEDLNLSTTEFNTSVSILFVGYLLMQVPSNLFLNKIGKPAIYLPVCMVVWGIISTATAGCTNFGGLIACRFFLGFVEAAYFPGCLYYLSCWYTRKELGFRTAIFYSGALISGAFSGLIAAGVRFNMDHLHGLRAWRWLFIIEGAVTVGIAIGAFFVLPNFPRTTSWLTDEERALAIWRLEEDVGEDDWVDSEHQSFVVGLKLAFSDIKTYVLMFLLFGIVASGTVTNFFPTVVKTLGQNDVNTLLLTAPPYVLAVITTFLNSWHADRTGERFFHITVPLCFAIFAYILAAATTKTAPRYVAMMLMVPGVYTGFVVALAWISNSLPRPPAKRAAALAFINAISNSSSIYASYMYTDAAKPRYVIAMSVNCAMAVMAILAATVQRFILVGLNKKLEQGIRVEGAINSGGFRFRV</sequence>
<dbReference type="PROSITE" id="PS50850">
    <property type="entry name" value="MFS"/>
    <property type="match status" value="1"/>
</dbReference>
<feature type="compositionally biased region" description="Basic and acidic residues" evidence="6">
    <location>
        <begin position="20"/>
        <end position="30"/>
    </location>
</feature>
<evidence type="ECO:0000256" key="5">
    <source>
        <dbReference type="ARBA" id="ARBA00023136"/>
    </source>
</evidence>
<dbReference type="InterPro" id="IPR011701">
    <property type="entry name" value="MFS"/>
</dbReference>
<evidence type="ECO:0000259" key="8">
    <source>
        <dbReference type="PROSITE" id="PS50850"/>
    </source>
</evidence>
<evidence type="ECO:0000313" key="9">
    <source>
        <dbReference type="EMBL" id="KAL2073286.1"/>
    </source>
</evidence>
<feature type="transmembrane region" description="Helical" evidence="7">
    <location>
        <begin position="433"/>
        <end position="452"/>
    </location>
</feature>
<protein>
    <recommendedName>
        <fullName evidence="8">Major facilitator superfamily (MFS) profile domain-containing protein</fullName>
    </recommendedName>
</protein>
<feature type="transmembrane region" description="Helical" evidence="7">
    <location>
        <begin position="311"/>
        <end position="330"/>
    </location>
</feature>
<dbReference type="InterPro" id="IPR020846">
    <property type="entry name" value="MFS_dom"/>
</dbReference>
<dbReference type="PANTHER" id="PTHR43791">
    <property type="entry name" value="PERMEASE-RELATED"/>
    <property type="match status" value="1"/>
</dbReference>
<dbReference type="SUPFAM" id="SSF103473">
    <property type="entry name" value="MFS general substrate transporter"/>
    <property type="match status" value="1"/>
</dbReference>
<dbReference type="Gene3D" id="1.20.1250.20">
    <property type="entry name" value="MFS general substrate transporter like domains"/>
    <property type="match status" value="2"/>
</dbReference>
<evidence type="ECO:0000256" key="2">
    <source>
        <dbReference type="ARBA" id="ARBA00022448"/>
    </source>
</evidence>
<evidence type="ECO:0000313" key="10">
    <source>
        <dbReference type="Proteomes" id="UP001595075"/>
    </source>
</evidence>
<feature type="transmembrane region" description="Helical" evidence="7">
    <location>
        <begin position="464"/>
        <end position="487"/>
    </location>
</feature>
<feature type="transmembrane region" description="Helical" evidence="7">
    <location>
        <begin position="235"/>
        <end position="258"/>
    </location>
</feature>
<proteinExistence type="predicted"/>
<dbReference type="Pfam" id="PF07690">
    <property type="entry name" value="MFS_1"/>
    <property type="match status" value="1"/>
</dbReference>
<dbReference type="Proteomes" id="UP001595075">
    <property type="component" value="Unassembled WGS sequence"/>
</dbReference>
<feature type="transmembrane region" description="Helical" evidence="7">
    <location>
        <begin position="112"/>
        <end position="134"/>
    </location>
</feature>
<evidence type="ECO:0000256" key="6">
    <source>
        <dbReference type="SAM" id="MobiDB-lite"/>
    </source>
</evidence>
<name>A0ABR4CTL8_9HELO</name>
<feature type="transmembrane region" description="Helical" evidence="7">
    <location>
        <begin position="141"/>
        <end position="160"/>
    </location>
</feature>